<evidence type="ECO:0008006" key="4">
    <source>
        <dbReference type="Google" id="ProtNLM"/>
    </source>
</evidence>
<dbReference type="EMBL" id="PHHF01000001">
    <property type="protein sequence ID" value="PTD27991.1"/>
    <property type="molecule type" value="Genomic_DNA"/>
</dbReference>
<protein>
    <recommendedName>
        <fullName evidence="4">DUF4139 domain-containing protein</fullName>
    </recommendedName>
</protein>
<proteinExistence type="predicted"/>
<dbReference type="PANTHER" id="PTHR38075">
    <property type="entry name" value="DUF4139 DOMAIN-CONTAINING PROTEIN"/>
    <property type="match status" value="1"/>
</dbReference>
<dbReference type="PANTHER" id="PTHR38075:SF1">
    <property type="entry name" value="DUF4139 DOMAIN-CONTAINING PROTEIN"/>
    <property type="match status" value="1"/>
</dbReference>
<keyword evidence="1" id="KW-0732">Signal</keyword>
<evidence type="ECO:0000313" key="3">
    <source>
        <dbReference type="Proteomes" id="UP000241206"/>
    </source>
</evidence>
<feature type="chain" id="PRO_5015556035" description="DUF4139 domain-containing protein" evidence="1">
    <location>
        <begin position="24"/>
        <end position="528"/>
    </location>
</feature>
<organism evidence="2 3">
    <name type="scientific">Edaphosphingomonas fennica</name>
    <dbReference type="NCBI Taxonomy" id="114404"/>
    <lineage>
        <taxon>Bacteria</taxon>
        <taxon>Pseudomonadati</taxon>
        <taxon>Pseudomonadota</taxon>
        <taxon>Alphaproteobacteria</taxon>
        <taxon>Sphingomonadales</taxon>
        <taxon>Rhizorhabdaceae</taxon>
        <taxon>Edaphosphingomonas</taxon>
    </lineage>
</organism>
<dbReference type="RefSeq" id="WP_107393540.1">
    <property type="nucleotide sequence ID" value="NZ_PHHF01000001.1"/>
</dbReference>
<keyword evidence="3" id="KW-1185">Reference proteome</keyword>
<dbReference type="AlphaFoldDB" id="A0A2T4I899"/>
<evidence type="ECO:0000313" key="2">
    <source>
        <dbReference type="EMBL" id="PTD27991.1"/>
    </source>
</evidence>
<sequence length="528" mass="57466">MTAVRLVALLALLLAGWPVTLPAATVTSREAADISVTLYRAPDRDSGAMDRRWPGGYALISETRTIAIPAGESVIRFEGVAEGLLPETAIVTGLPRSVREKNRDARLISPAGLVDAYLKRRVTLRRTSRETGRVTEQQAIIQAGPDGGVIVQTAEGYEALGCSGLPERMLYPGVPADLAPRPTLSVVAISDRPVTATVQLTYLAQGFDWSANYVARMNPDDDGRMGLFAWLTIANGGAQSFRDARLQVVAGRPNKEAAASQPVPSRAVLKLRCWPMDITSTHPRSVFTRLPWPEGEGEEMMFENADNIVVTARRRERRILNELMAVPVAPAPAAMMAEQEELGDLKLYRVPERVTVAAQAQKQVAMIDQPDAAFDRVYSAGADSGSGDYRPMPFLLRGRNSKAKGLGLPLPAGGVAIFEEVAGEPMLVGETDLADLAVDEQVELPIGESPDVQWRLTKVLETRRRQDWLAEFTNARAEPVQAEIIVPFDLVDRPPGTERRRGGWALPVTIAANGTASLHYSIRLDRGR</sequence>
<dbReference type="Proteomes" id="UP000241206">
    <property type="component" value="Unassembled WGS sequence"/>
</dbReference>
<accession>A0A2T4I899</accession>
<reference evidence="2 3" key="1">
    <citation type="submission" date="2017-11" db="EMBL/GenBank/DDBJ databases">
        <title>Sphingomonas oleivorans sp. nov., isolated from oil-contaminated soil.</title>
        <authorList>
            <person name="Wang L."/>
            <person name="Chen L."/>
        </authorList>
    </citation>
    <scope>NUCLEOTIDE SEQUENCE [LARGE SCALE GENOMIC DNA]</scope>
    <source>
        <strain evidence="2 3">K101</strain>
    </source>
</reference>
<comment type="caution">
    <text evidence="2">The sequence shown here is derived from an EMBL/GenBank/DDBJ whole genome shotgun (WGS) entry which is preliminary data.</text>
</comment>
<feature type="signal peptide" evidence="1">
    <location>
        <begin position="1"/>
        <end position="23"/>
    </location>
</feature>
<name>A0A2T4I899_9SPHN</name>
<gene>
    <name evidence="2" type="ORF">CV103_00015</name>
</gene>
<evidence type="ECO:0000256" key="1">
    <source>
        <dbReference type="SAM" id="SignalP"/>
    </source>
</evidence>